<evidence type="ECO:0008006" key="3">
    <source>
        <dbReference type="Google" id="ProtNLM"/>
    </source>
</evidence>
<keyword evidence="2" id="KW-1185">Reference proteome</keyword>
<dbReference type="AlphaFoldDB" id="A0A2S8PTZ4"/>
<sequence>MGPDLQPFVKTIYDPKIHSDKKMLELGQQAAASGYKEAISSGKQAYDAKAGGIEFRVYLDPATGRVNNFHPK</sequence>
<organism evidence="1 2">
    <name type="scientific">Photorhabdus hindustanensis</name>
    <dbReference type="NCBI Taxonomy" id="2918802"/>
    <lineage>
        <taxon>Bacteria</taxon>
        <taxon>Pseudomonadati</taxon>
        <taxon>Pseudomonadota</taxon>
        <taxon>Gammaproteobacteria</taxon>
        <taxon>Enterobacterales</taxon>
        <taxon>Morganellaceae</taxon>
        <taxon>Photorhabdus</taxon>
    </lineage>
</organism>
<evidence type="ECO:0000313" key="2">
    <source>
        <dbReference type="Proteomes" id="UP000239550"/>
    </source>
</evidence>
<reference evidence="1 2" key="1">
    <citation type="submission" date="2018-02" db="EMBL/GenBank/DDBJ databases">
        <title>Five New Genomes of Indian Photorhabdus Isolates TSA.</title>
        <authorList>
            <person name="Dubay B."/>
            <person name="Somvanshi V.S."/>
        </authorList>
    </citation>
    <scope>NUCLEOTIDE SEQUENCE [LARGE SCALE GENOMIC DNA]</scope>
    <source>
        <strain evidence="1 2">H1</strain>
    </source>
</reference>
<accession>A0A2S8PTZ4</accession>
<gene>
    <name evidence="1" type="ORF">C6H66_24320</name>
</gene>
<evidence type="ECO:0000313" key="1">
    <source>
        <dbReference type="EMBL" id="PQQ22259.1"/>
    </source>
</evidence>
<dbReference type="Proteomes" id="UP000239550">
    <property type="component" value="Unassembled WGS sequence"/>
</dbReference>
<dbReference type="CDD" id="cd20686">
    <property type="entry name" value="CdiA-CT_Ec-like"/>
    <property type="match status" value="1"/>
</dbReference>
<proteinExistence type="predicted"/>
<protein>
    <recommendedName>
        <fullName evidence="3">Bacterial EndoU nuclease domain-containing protein</fullName>
    </recommendedName>
</protein>
<dbReference type="EMBL" id="PUWT01000118">
    <property type="protein sequence ID" value="PQQ22259.1"/>
    <property type="molecule type" value="Genomic_DNA"/>
</dbReference>
<comment type="caution">
    <text evidence="1">The sequence shown here is derived from an EMBL/GenBank/DDBJ whole genome shotgun (WGS) entry which is preliminary data.</text>
</comment>
<name>A0A2S8PTZ4_9GAMM</name>